<comment type="caution">
    <text evidence="4">The sequence shown here is derived from an EMBL/GenBank/DDBJ whole genome shotgun (WGS) entry which is preliminary data.</text>
</comment>
<feature type="domain" description="CBS" evidence="3">
    <location>
        <begin position="66"/>
        <end position="123"/>
    </location>
</feature>
<evidence type="ECO:0000313" key="4">
    <source>
        <dbReference type="EMBL" id="MFC6784711.1"/>
    </source>
</evidence>
<keyword evidence="1 2" id="KW-0129">CBS domain</keyword>
<organism evidence="4 5">
    <name type="scientific">Halobaculum halobium</name>
    <dbReference type="NCBI Taxonomy" id="3032281"/>
    <lineage>
        <taxon>Archaea</taxon>
        <taxon>Methanobacteriati</taxon>
        <taxon>Methanobacteriota</taxon>
        <taxon>Stenosarchaea group</taxon>
        <taxon>Halobacteria</taxon>
        <taxon>Halobacteriales</taxon>
        <taxon>Haloferacaceae</taxon>
        <taxon>Halobaculum</taxon>
    </lineage>
</organism>
<evidence type="ECO:0000259" key="3">
    <source>
        <dbReference type="PROSITE" id="PS51371"/>
    </source>
</evidence>
<proteinExistence type="predicted"/>
<keyword evidence="5" id="KW-1185">Reference proteome</keyword>
<protein>
    <submittedName>
        <fullName evidence="4">CBS domain-containing protein</fullName>
    </submittedName>
</protein>
<dbReference type="RefSeq" id="WP_284063532.1">
    <property type="nucleotide sequence ID" value="NZ_CP126159.1"/>
</dbReference>
<dbReference type="InterPro" id="IPR000644">
    <property type="entry name" value="CBS_dom"/>
</dbReference>
<dbReference type="Pfam" id="PF00571">
    <property type="entry name" value="CBS"/>
    <property type="match status" value="2"/>
</dbReference>
<evidence type="ECO:0000256" key="1">
    <source>
        <dbReference type="ARBA" id="ARBA00023122"/>
    </source>
</evidence>
<dbReference type="PANTHER" id="PTHR43080">
    <property type="entry name" value="CBS DOMAIN-CONTAINING PROTEIN CBSX3, MITOCHONDRIAL"/>
    <property type="match status" value="1"/>
</dbReference>
<sequence>MRTDVVTARTDTQAGELAAKMRDEQVGSVVITEDGRPIGIVTDRDLALGVVAESADPQTRTAADVMTDELSTVPSDIGVFELCDEFADARVRRMPVVDDDGALAGIITLDDLHVLLTTEQHDLARAVQSAIPPY</sequence>
<gene>
    <name evidence="4" type="ORF">ACFQFD_01505</name>
</gene>
<dbReference type="PANTHER" id="PTHR43080:SF2">
    <property type="entry name" value="CBS DOMAIN-CONTAINING PROTEIN"/>
    <property type="match status" value="1"/>
</dbReference>
<dbReference type="GeneID" id="81211428"/>
<dbReference type="Proteomes" id="UP001596443">
    <property type="component" value="Unassembled WGS sequence"/>
</dbReference>
<dbReference type="InterPro" id="IPR051257">
    <property type="entry name" value="Diverse_CBS-Domain"/>
</dbReference>
<feature type="domain" description="CBS" evidence="3">
    <location>
        <begin position="1"/>
        <end position="57"/>
    </location>
</feature>
<evidence type="ECO:0000313" key="5">
    <source>
        <dbReference type="Proteomes" id="UP001596443"/>
    </source>
</evidence>
<dbReference type="PROSITE" id="PS51371">
    <property type="entry name" value="CBS"/>
    <property type="match status" value="2"/>
</dbReference>
<accession>A0ABD5T809</accession>
<dbReference type="SUPFAM" id="SSF54631">
    <property type="entry name" value="CBS-domain pair"/>
    <property type="match status" value="1"/>
</dbReference>
<dbReference type="SMART" id="SM00116">
    <property type="entry name" value="CBS"/>
    <property type="match status" value="2"/>
</dbReference>
<dbReference type="InterPro" id="IPR046342">
    <property type="entry name" value="CBS_dom_sf"/>
</dbReference>
<reference evidence="4 5" key="1">
    <citation type="journal article" date="2019" name="Int. J. Syst. Evol. Microbiol.">
        <title>The Global Catalogue of Microorganisms (GCM) 10K type strain sequencing project: providing services to taxonomists for standard genome sequencing and annotation.</title>
        <authorList>
            <consortium name="The Broad Institute Genomics Platform"/>
            <consortium name="The Broad Institute Genome Sequencing Center for Infectious Disease"/>
            <person name="Wu L."/>
            <person name="Ma J."/>
        </authorList>
    </citation>
    <scope>NUCLEOTIDE SEQUENCE [LARGE SCALE GENOMIC DNA]</scope>
    <source>
        <strain evidence="4 5">SYNS20</strain>
    </source>
</reference>
<dbReference type="EMBL" id="JBHSWX010000001">
    <property type="protein sequence ID" value="MFC6784711.1"/>
    <property type="molecule type" value="Genomic_DNA"/>
</dbReference>
<dbReference type="Gene3D" id="3.10.580.10">
    <property type="entry name" value="CBS-domain"/>
    <property type="match status" value="1"/>
</dbReference>
<dbReference type="CDD" id="cd17775">
    <property type="entry name" value="CBS_pair_bact_arch"/>
    <property type="match status" value="1"/>
</dbReference>
<evidence type="ECO:0000256" key="2">
    <source>
        <dbReference type="PROSITE-ProRule" id="PRU00703"/>
    </source>
</evidence>
<name>A0ABD5T809_9EURY</name>
<dbReference type="AlphaFoldDB" id="A0ABD5T809"/>